<dbReference type="RefSeq" id="XP_018435913.1">
    <property type="nucleotide sequence ID" value="XM_018580411.1"/>
</dbReference>
<feature type="transmembrane region" description="Helical" evidence="6">
    <location>
        <begin position="119"/>
        <end position="143"/>
    </location>
</feature>
<evidence type="ECO:0000313" key="9">
    <source>
        <dbReference type="RefSeq" id="XP_018435913.1"/>
    </source>
</evidence>
<dbReference type="KEGG" id="rsz:108808233"/>
<keyword evidence="8" id="KW-1185">Reference proteome</keyword>
<protein>
    <submittedName>
        <fullName evidence="9">Uncharacterized protein At4g04775-like</fullName>
    </submittedName>
</protein>
<keyword evidence="6" id="KW-0472">Membrane</keyword>
<keyword evidence="3" id="KW-0862">Zinc</keyword>
<name>A0A6J0JJW2_RAPSA</name>
<dbReference type="GeneID" id="108808233"/>
<evidence type="ECO:0000256" key="6">
    <source>
        <dbReference type="SAM" id="Phobius"/>
    </source>
</evidence>
<dbReference type="PANTHER" id="PTHR33248">
    <property type="entry name" value="ZINC ION-BINDING PROTEIN"/>
    <property type="match status" value="1"/>
</dbReference>
<reference evidence="8" key="1">
    <citation type="journal article" date="2019" name="Database">
        <title>The radish genome database (RadishGD): an integrated information resource for radish genomics.</title>
        <authorList>
            <person name="Yu H.J."/>
            <person name="Baek S."/>
            <person name="Lee Y.J."/>
            <person name="Cho A."/>
            <person name="Mun J.H."/>
        </authorList>
    </citation>
    <scope>NUCLEOTIDE SEQUENCE [LARGE SCALE GENOMIC DNA]</scope>
    <source>
        <strain evidence="8">cv. WK10039</strain>
    </source>
</reference>
<keyword evidence="1" id="KW-0479">Metal-binding</keyword>
<proteinExistence type="predicted"/>
<dbReference type="GO" id="GO:0008270">
    <property type="term" value="F:zinc ion binding"/>
    <property type="evidence" value="ECO:0007669"/>
    <property type="project" value="UniProtKB-KW"/>
</dbReference>
<keyword evidence="5" id="KW-0175">Coiled coil</keyword>
<keyword evidence="6" id="KW-0812">Transmembrane</keyword>
<evidence type="ECO:0000256" key="5">
    <source>
        <dbReference type="SAM" id="Coils"/>
    </source>
</evidence>
<evidence type="ECO:0000259" key="7">
    <source>
        <dbReference type="PROSITE" id="PS51999"/>
    </source>
</evidence>
<keyword evidence="2 4" id="KW-0863">Zinc-finger</keyword>
<evidence type="ECO:0000256" key="3">
    <source>
        <dbReference type="ARBA" id="ARBA00022833"/>
    </source>
</evidence>
<feature type="domain" description="GRF-type" evidence="7">
    <location>
        <begin position="37"/>
        <end position="82"/>
    </location>
</feature>
<gene>
    <name evidence="9" type="primary">LOC108808233</name>
</gene>
<feature type="coiled-coil region" evidence="5">
    <location>
        <begin position="80"/>
        <end position="107"/>
    </location>
</feature>
<evidence type="ECO:0000256" key="1">
    <source>
        <dbReference type="ARBA" id="ARBA00022723"/>
    </source>
</evidence>
<evidence type="ECO:0000313" key="8">
    <source>
        <dbReference type="Proteomes" id="UP000504610"/>
    </source>
</evidence>
<organism evidence="8 9">
    <name type="scientific">Raphanus sativus</name>
    <name type="common">Radish</name>
    <name type="synonym">Raphanus raphanistrum var. sativus</name>
    <dbReference type="NCBI Taxonomy" id="3726"/>
    <lineage>
        <taxon>Eukaryota</taxon>
        <taxon>Viridiplantae</taxon>
        <taxon>Streptophyta</taxon>
        <taxon>Embryophyta</taxon>
        <taxon>Tracheophyta</taxon>
        <taxon>Spermatophyta</taxon>
        <taxon>Magnoliopsida</taxon>
        <taxon>eudicotyledons</taxon>
        <taxon>Gunneridae</taxon>
        <taxon>Pentapetalae</taxon>
        <taxon>rosids</taxon>
        <taxon>malvids</taxon>
        <taxon>Brassicales</taxon>
        <taxon>Brassicaceae</taxon>
        <taxon>Brassiceae</taxon>
        <taxon>Raphanus</taxon>
    </lineage>
</organism>
<dbReference type="InterPro" id="IPR010666">
    <property type="entry name" value="Znf_GRF"/>
</dbReference>
<dbReference type="Proteomes" id="UP000504610">
    <property type="component" value="Chromosome 6"/>
</dbReference>
<accession>A0A6J0JJW2</accession>
<sequence>MSNPITAASSSTTRDITVTSGLGRAKTAGTAGIPRNCSCGERIVELISKSRPNQYCRYYRCLYADSLRLENDDHIFKWVDETFTDEIRQLHNQVRILEEEVQLLKATIRSKRPTLMPKISGGCVHVIVGISVVVVVVADIIMYK</sequence>
<keyword evidence="6" id="KW-1133">Transmembrane helix</keyword>
<dbReference type="PROSITE" id="PS51999">
    <property type="entry name" value="ZF_GRF"/>
    <property type="match status" value="1"/>
</dbReference>
<dbReference type="AlphaFoldDB" id="A0A6J0JJW2"/>
<evidence type="ECO:0000256" key="4">
    <source>
        <dbReference type="PROSITE-ProRule" id="PRU01343"/>
    </source>
</evidence>
<evidence type="ECO:0000256" key="2">
    <source>
        <dbReference type="ARBA" id="ARBA00022771"/>
    </source>
</evidence>
<reference evidence="9" key="2">
    <citation type="submission" date="2025-08" db="UniProtKB">
        <authorList>
            <consortium name="RefSeq"/>
        </authorList>
    </citation>
    <scope>IDENTIFICATION</scope>
    <source>
        <tissue evidence="9">Leaf</tissue>
    </source>
</reference>